<gene>
    <name evidence="1" type="ORF">EHS24_001154</name>
</gene>
<evidence type="ECO:0000313" key="2">
    <source>
        <dbReference type="Proteomes" id="UP000279236"/>
    </source>
</evidence>
<name>A0A427XJV4_9TREE</name>
<dbReference type="CDD" id="cd18090">
    <property type="entry name" value="Arginine_MT_Sfm1"/>
    <property type="match status" value="1"/>
</dbReference>
<organism evidence="1 2">
    <name type="scientific">Apiotrichum porosum</name>
    <dbReference type="NCBI Taxonomy" id="105984"/>
    <lineage>
        <taxon>Eukaryota</taxon>
        <taxon>Fungi</taxon>
        <taxon>Dikarya</taxon>
        <taxon>Basidiomycota</taxon>
        <taxon>Agaricomycotina</taxon>
        <taxon>Tremellomycetes</taxon>
        <taxon>Trichosporonales</taxon>
        <taxon>Trichosporonaceae</taxon>
        <taxon>Apiotrichum</taxon>
    </lineage>
</organism>
<dbReference type="EMBL" id="RSCE01000010">
    <property type="protein sequence ID" value="RSH79116.1"/>
    <property type="molecule type" value="Genomic_DNA"/>
</dbReference>
<dbReference type="AlphaFoldDB" id="A0A427XJV4"/>
<dbReference type="PANTHER" id="PTHR35517:SF1">
    <property type="entry name" value="PROTEIN ARGININE N-METHYLTRANSFERASE SFM1"/>
    <property type="match status" value="1"/>
</dbReference>
<protein>
    <recommendedName>
        <fullName evidence="3">DUF431-domain-containing protein</fullName>
    </recommendedName>
</protein>
<dbReference type="InterPro" id="IPR007364">
    <property type="entry name" value="SFM1-like"/>
</dbReference>
<dbReference type="GeneID" id="39585697"/>
<sequence length="222" mass="24932">MSKGFKYVIEHMEQDDEETRTLPEWVRLEYAHMLQQVGPSSTVEFTSLSSSSIPPLKTYLSSRPEGSKAVAHTQPVLDMLAKCSPPIPIERVCLLDPRAETVIAPEDADAFDVFLYGGILGDDPPRDRTGELRRLGFPGRHLGPVQMTTDTAVAVTKRVVEDGIALDKIQYSEFPTITFNKHESIEMPFRYIADDKGEPILPPGMKEHLKADLDRTIEDFYL</sequence>
<accession>A0A427XJV4</accession>
<comment type="caution">
    <text evidence="1">The sequence shown here is derived from an EMBL/GenBank/DDBJ whole genome shotgun (WGS) entry which is preliminary data.</text>
</comment>
<dbReference type="GO" id="GO:0035241">
    <property type="term" value="F:protein-arginine omega-N monomethyltransferase activity"/>
    <property type="evidence" value="ECO:0007669"/>
    <property type="project" value="TreeGrafter"/>
</dbReference>
<proteinExistence type="predicted"/>
<dbReference type="Pfam" id="PF04252">
    <property type="entry name" value="SFM1-like"/>
    <property type="match status" value="1"/>
</dbReference>
<dbReference type="RefSeq" id="XP_028474263.1">
    <property type="nucleotide sequence ID" value="XM_028616956.1"/>
</dbReference>
<dbReference type="OrthoDB" id="373498at2759"/>
<reference evidence="1 2" key="1">
    <citation type="submission" date="2018-11" db="EMBL/GenBank/DDBJ databases">
        <title>Genome sequence of Apiotrichum porosum DSM 27194.</title>
        <authorList>
            <person name="Aliyu H."/>
            <person name="Gorte O."/>
            <person name="Ochsenreither K."/>
        </authorList>
    </citation>
    <scope>NUCLEOTIDE SEQUENCE [LARGE SCALE GENOMIC DNA]</scope>
    <source>
        <strain evidence="1 2">DSM 27194</strain>
    </source>
</reference>
<dbReference type="Proteomes" id="UP000279236">
    <property type="component" value="Unassembled WGS sequence"/>
</dbReference>
<evidence type="ECO:0008006" key="3">
    <source>
        <dbReference type="Google" id="ProtNLM"/>
    </source>
</evidence>
<keyword evidence="2" id="KW-1185">Reference proteome</keyword>
<evidence type="ECO:0000313" key="1">
    <source>
        <dbReference type="EMBL" id="RSH79116.1"/>
    </source>
</evidence>
<dbReference type="PANTHER" id="PTHR35517">
    <property type="entry name" value="PROTEIN ARGININE N-METHYLTRANSFERASE SFM1"/>
    <property type="match status" value="1"/>
</dbReference>